<dbReference type="OrthoDB" id="3792217at2759"/>
<feature type="non-terminal residue" evidence="1">
    <location>
        <position position="208"/>
    </location>
</feature>
<dbReference type="Proteomes" id="UP000800200">
    <property type="component" value="Unassembled WGS sequence"/>
</dbReference>
<accession>A0A6A6DHU3</accession>
<sequence>MRYVFLDSNTNEPLLSHARARMREEEFISSVRAFLSLLAVAEAEDLDYSSDALTAMGGWQSRSVGSAPRLTAPETADSHSLYGGRSAHGLKNTSEIIELSDSFLREDAVSFIESFRHGWGREGLWYRPPLSNPTTGSSVVERMLKSLRCAETVEHDSAVDPVRLRIVRVFLYHFFEKKRIDGKDISSVVLDVILEDMYDRHDKQVSLQ</sequence>
<keyword evidence="2" id="KW-1185">Reference proteome</keyword>
<reference evidence="1" key="1">
    <citation type="journal article" date="2020" name="Stud. Mycol.">
        <title>101 Dothideomycetes genomes: a test case for predicting lifestyles and emergence of pathogens.</title>
        <authorList>
            <person name="Haridas S."/>
            <person name="Albert R."/>
            <person name="Binder M."/>
            <person name="Bloem J."/>
            <person name="Labutti K."/>
            <person name="Salamov A."/>
            <person name="Andreopoulos B."/>
            <person name="Baker S."/>
            <person name="Barry K."/>
            <person name="Bills G."/>
            <person name="Bluhm B."/>
            <person name="Cannon C."/>
            <person name="Castanera R."/>
            <person name="Culley D."/>
            <person name="Daum C."/>
            <person name="Ezra D."/>
            <person name="Gonzalez J."/>
            <person name="Henrissat B."/>
            <person name="Kuo A."/>
            <person name="Liang C."/>
            <person name="Lipzen A."/>
            <person name="Lutzoni F."/>
            <person name="Magnuson J."/>
            <person name="Mondo S."/>
            <person name="Nolan M."/>
            <person name="Ohm R."/>
            <person name="Pangilinan J."/>
            <person name="Park H.-J."/>
            <person name="Ramirez L."/>
            <person name="Alfaro M."/>
            <person name="Sun H."/>
            <person name="Tritt A."/>
            <person name="Yoshinaga Y."/>
            <person name="Zwiers L.-H."/>
            <person name="Turgeon B."/>
            <person name="Goodwin S."/>
            <person name="Spatafora J."/>
            <person name="Crous P."/>
            <person name="Grigoriev I."/>
        </authorList>
    </citation>
    <scope>NUCLEOTIDE SEQUENCE</scope>
    <source>
        <strain evidence="1">CBS 207.26</strain>
    </source>
</reference>
<name>A0A6A6DHU3_9PEZI</name>
<gene>
    <name evidence="1" type="ORF">K469DRAFT_719477</name>
</gene>
<organism evidence="1 2">
    <name type="scientific">Zopfia rhizophila CBS 207.26</name>
    <dbReference type="NCBI Taxonomy" id="1314779"/>
    <lineage>
        <taxon>Eukaryota</taxon>
        <taxon>Fungi</taxon>
        <taxon>Dikarya</taxon>
        <taxon>Ascomycota</taxon>
        <taxon>Pezizomycotina</taxon>
        <taxon>Dothideomycetes</taxon>
        <taxon>Dothideomycetes incertae sedis</taxon>
        <taxon>Zopfiaceae</taxon>
        <taxon>Zopfia</taxon>
    </lineage>
</organism>
<protein>
    <submittedName>
        <fullName evidence="1">Uncharacterized protein</fullName>
    </submittedName>
</protein>
<evidence type="ECO:0000313" key="1">
    <source>
        <dbReference type="EMBL" id="KAF2177819.1"/>
    </source>
</evidence>
<proteinExistence type="predicted"/>
<dbReference type="EMBL" id="ML994683">
    <property type="protein sequence ID" value="KAF2177819.1"/>
    <property type="molecule type" value="Genomic_DNA"/>
</dbReference>
<evidence type="ECO:0000313" key="2">
    <source>
        <dbReference type="Proteomes" id="UP000800200"/>
    </source>
</evidence>
<dbReference type="AlphaFoldDB" id="A0A6A6DHU3"/>